<keyword evidence="5" id="KW-1185">Reference proteome</keyword>
<dbReference type="InterPro" id="IPR013761">
    <property type="entry name" value="SAM/pointed_sf"/>
</dbReference>
<evidence type="ECO:0000313" key="5">
    <source>
        <dbReference type="Proteomes" id="UP000593567"/>
    </source>
</evidence>
<dbReference type="PANTHER" id="PTHR12844:SF42">
    <property type="entry name" value="CONNECTOR ENHANCER OF KSR PROTEIN CNK"/>
    <property type="match status" value="1"/>
</dbReference>
<dbReference type="SMART" id="SM00454">
    <property type="entry name" value="SAM"/>
    <property type="match status" value="1"/>
</dbReference>
<evidence type="ECO:0000259" key="2">
    <source>
        <dbReference type="PROSITE" id="PS50105"/>
    </source>
</evidence>
<evidence type="ECO:0000313" key="4">
    <source>
        <dbReference type="EMBL" id="KAF6025392.1"/>
    </source>
</evidence>
<dbReference type="Gene3D" id="2.30.42.10">
    <property type="match status" value="1"/>
</dbReference>
<evidence type="ECO:0000259" key="3">
    <source>
        <dbReference type="PROSITE" id="PS50106"/>
    </source>
</evidence>
<dbReference type="OrthoDB" id="74412at2759"/>
<dbReference type="Gene3D" id="1.10.150.50">
    <property type="entry name" value="Transcription Factor, Ets-1"/>
    <property type="match status" value="1"/>
</dbReference>
<feature type="domain" description="PDZ" evidence="3">
    <location>
        <begin position="101"/>
        <end position="182"/>
    </location>
</feature>
<feature type="domain" description="SAM" evidence="2">
    <location>
        <begin position="8"/>
        <end position="73"/>
    </location>
</feature>
<protein>
    <submittedName>
        <fullName evidence="4">CNKSR2</fullName>
    </submittedName>
</protein>
<accession>A0A7J7JGD2</accession>
<dbReference type="SMART" id="SM00228">
    <property type="entry name" value="PDZ"/>
    <property type="match status" value="1"/>
</dbReference>
<dbReference type="SUPFAM" id="SSF50156">
    <property type="entry name" value="PDZ domain-like"/>
    <property type="match status" value="1"/>
</dbReference>
<dbReference type="InterPro" id="IPR001660">
    <property type="entry name" value="SAM"/>
</dbReference>
<sequence length="426" mass="47009">MTLKIEKWDVEQVASWVKGLDSIICHYSKKFKANGIIGKQLLILDHHDLSKIGITKVGHQEAILESLELLLSILAEIESKCDDLVKRCPDSIILTPASLENITVRKRAGETLGLHLQSSQQGIHTIKLIRENTACDSISKLEPGDQIVQVNDQVVIGWQLSHVVDALKENPKEVSLKVRKPPRHFNPLSLNQRRPSPKNTLRLGEELKLKQSTFPKRASKHISEDGSFEGKIKSSSIGEAPANIHVTVDPSSPSAYDDVFSLASTIDSVSSSHAPFDTRNLETNRDEVEGGKALRPTILVNDVWHPENSSIAESQPLSGTATTATTATGTGTAITFTITASMCTISTMFTFTCKFDCFGSISYFYLSLALLLYQPARERSSVHSMLLNLLRSYELLKPKEKLPFLLLNSKILASENVTAAVRNTRN</sequence>
<name>A0A7J7JGD2_BUGNE</name>
<dbReference type="InterPro" id="IPR036034">
    <property type="entry name" value="PDZ_sf"/>
</dbReference>
<reference evidence="4" key="1">
    <citation type="submission" date="2020-06" db="EMBL/GenBank/DDBJ databases">
        <title>Draft genome of Bugula neritina, a colonial animal packing powerful symbionts and potential medicines.</title>
        <authorList>
            <person name="Rayko M."/>
        </authorList>
    </citation>
    <scope>NUCLEOTIDE SEQUENCE [LARGE SCALE GENOMIC DNA]</scope>
    <source>
        <strain evidence="4">Kwan_BN1</strain>
    </source>
</reference>
<dbReference type="PROSITE" id="PS50105">
    <property type="entry name" value="SAM_DOMAIN"/>
    <property type="match status" value="1"/>
</dbReference>
<dbReference type="Pfam" id="PF00595">
    <property type="entry name" value="PDZ"/>
    <property type="match status" value="1"/>
</dbReference>
<dbReference type="PANTHER" id="PTHR12844">
    <property type="entry name" value="CONNECTOR ENCHANCER OF KINASE SUPPRESSOR OF RAS"/>
    <property type="match status" value="1"/>
</dbReference>
<organism evidence="4 5">
    <name type="scientific">Bugula neritina</name>
    <name type="common">Brown bryozoan</name>
    <name type="synonym">Sertularia neritina</name>
    <dbReference type="NCBI Taxonomy" id="10212"/>
    <lineage>
        <taxon>Eukaryota</taxon>
        <taxon>Metazoa</taxon>
        <taxon>Spiralia</taxon>
        <taxon>Lophotrochozoa</taxon>
        <taxon>Bryozoa</taxon>
        <taxon>Gymnolaemata</taxon>
        <taxon>Cheilostomatida</taxon>
        <taxon>Flustrina</taxon>
        <taxon>Buguloidea</taxon>
        <taxon>Bugulidae</taxon>
        <taxon>Bugula</taxon>
    </lineage>
</organism>
<dbReference type="InterPro" id="IPR051566">
    <property type="entry name" value="CNKSR"/>
</dbReference>
<dbReference type="InterPro" id="IPR001478">
    <property type="entry name" value="PDZ"/>
</dbReference>
<dbReference type="Proteomes" id="UP000593567">
    <property type="component" value="Unassembled WGS sequence"/>
</dbReference>
<dbReference type="AlphaFoldDB" id="A0A7J7JGD2"/>
<proteinExistence type="predicted"/>
<feature type="compositionally biased region" description="Basic and acidic residues" evidence="1">
    <location>
        <begin position="221"/>
        <end position="232"/>
    </location>
</feature>
<feature type="region of interest" description="Disordered" evidence="1">
    <location>
        <begin position="214"/>
        <end position="233"/>
    </location>
</feature>
<dbReference type="Pfam" id="PF07647">
    <property type="entry name" value="SAM_2"/>
    <property type="match status" value="1"/>
</dbReference>
<dbReference type="EMBL" id="VXIV02002463">
    <property type="protein sequence ID" value="KAF6025392.1"/>
    <property type="molecule type" value="Genomic_DNA"/>
</dbReference>
<dbReference type="PROSITE" id="PS50106">
    <property type="entry name" value="PDZ"/>
    <property type="match status" value="1"/>
</dbReference>
<dbReference type="SUPFAM" id="SSF47769">
    <property type="entry name" value="SAM/Pointed domain"/>
    <property type="match status" value="1"/>
</dbReference>
<comment type="caution">
    <text evidence="4">The sequence shown here is derived from an EMBL/GenBank/DDBJ whole genome shotgun (WGS) entry which is preliminary data.</text>
</comment>
<gene>
    <name evidence="4" type="ORF">EB796_016283</name>
</gene>
<evidence type="ECO:0000256" key="1">
    <source>
        <dbReference type="SAM" id="MobiDB-lite"/>
    </source>
</evidence>